<proteinExistence type="predicted"/>
<keyword evidence="1" id="KW-1133">Transmembrane helix</keyword>
<dbReference type="Proteomes" id="UP001321473">
    <property type="component" value="Unassembled WGS sequence"/>
</dbReference>
<name>A0AAQ4EH84_AMBAM</name>
<evidence type="ECO:0000313" key="3">
    <source>
        <dbReference type="Proteomes" id="UP001321473"/>
    </source>
</evidence>
<evidence type="ECO:0000256" key="1">
    <source>
        <dbReference type="SAM" id="Phobius"/>
    </source>
</evidence>
<dbReference type="AlphaFoldDB" id="A0AAQ4EH84"/>
<keyword evidence="1" id="KW-0812">Transmembrane</keyword>
<protein>
    <submittedName>
        <fullName evidence="2">Uncharacterized protein</fullName>
    </submittedName>
</protein>
<comment type="caution">
    <text evidence="2">The sequence shown here is derived from an EMBL/GenBank/DDBJ whole genome shotgun (WGS) entry which is preliminary data.</text>
</comment>
<sequence>MVDRGIFGSGLPTSKPAAGEKGYDLFQFAARAGSASVFLLFVIYMLNGLRSNVLSCSDYNCSSSSPAYHPPNF</sequence>
<dbReference type="EMBL" id="JARKHS020015745">
    <property type="protein sequence ID" value="KAK8774145.1"/>
    <property type="molecule type" value="Genomic_DNA"/>
</dbReference>
<gene>
    <name evidence="2" type="ORF">V5799_011315</name>
</gene>
<feature type="transmembrane region" description="Helical" evidence="1">
    <location>
        <begin position="25"/>
        <end position="46"/>
    </location>
</feature>
<accession>A0AAQ4EH84</accession>
<organism evidence="2 3">
    <name type="scientific">Amblyomma americanum</name>
    <name type="common">Lone star tick</name>
    <dbReference type="NCBI Taxonomy" id="6943"/>
    <lineage>
        <taxon>Eukaryota</taxon>
        <taxon>Metazoa</taxon>
        <taxon>Ecdysozoa</taxon>
        <taxon>Arthropoda</taxon>
        <taxon>Chelicerata</taxon>
        <taxon>Arachnida</taxon>
        <taxon>Acari</taxon>
        <taxon>Parasitiformes</taxon>
        <taxon>Ixodida</taxon>
        <taxon>Ixodoidea</taxon>
        <taxon>Ixodidae</taxon>
        <taxon>Amblyomminae</taxon>
        <taxon>Amblyomma</taxon>
    </lineage>
</organism>
<evidence type="ECO:0000313" key="2">
    <source>
        <dbReference type="EMBL" id="KAK8774145.1"/>
    </source>
</evidence>
<keyword evidence="3" id="KW-1185">Reference proteome</keyword>
<keyword evidence="1" id="KW-0472">Membrane</keyword>
<reference evidence="2 3" key="1">
    <citation type="journal article" date="2023" name="Arcadia Sci">
        <title>De novo assembly of a long-read Amblyomma americanum tick genome.</title>
        <authorList>
            <person name="Chou S."/>
            <person name="Poskanzer K.E."/>
            <person name="Rollins M."/>
            <person name="Thuy-Boun P.S."/>
        </authorList>
    </citation>
    <scope>NUCLEOTIDE SEQUENCE [LARGE SCALE GENOMIC DNA]</scope>
    <source>
        <strain evidence="2">F_SG_1</strain>
        <tissue evidence="2">Salivary glands</tissue>
    </source>
</reference>